<feature type="region of interest" description="Disordered" evidence="1">
    <location>
        <begin position="17"/>
        <end position="124"/>
    </location>
</feature>
<gene>
    <name evidence="2" type="ORF">PCANC_22235</name>
</gene>
<evidence type="ECO:0000256" key="1">
    <source>
        <dbReference type="SAM" id="MobiDB-lite"/>
    </source>
</evidence>
<feature type="compositionally biased region" description="Polar residues" evidence="1">
    <location>
        <begin position="79"/>
        <end position="93"/>
    </location>
</feature>
<feature type="compositionally biased region" description="Polar residues" evidence="1">
    <location>
        <begin position="58"/>
        <end position="71"/>
    </location>
</feature>
<accession>A0A2N5S8W5</accession>
<keyword evidence="3" id="KW-1185">Reference proteome</keyword>
<proteinExistence type="predicted"/>
<evidence type="ECO:0000313" key="3">
    <source>
        <dbReference type="Proteomes" id="UP000235388"/>
    </source>
</evidence>
<sequence length="124" mass="12776">MFGNGGGQGRVVNHGCQGDVLNSGGQGGVANNGHQGDVLNNGGQGGSMKNGGCPDTSVPEQENNHGLTSNCGVVWNPDNPKNNSVQPSKNPDGTRTGYDYTNDDYPNIDSDFGGPQLSTILLED</sequence>
<evidence type="ECO:0000313" key="2">
    <source>
        <dbReference type="EMBL" id="PLW09669.1"/>
    </source>
</evidence>
<protein>
    <submittedName>
        <fullName evidence="2">Uncharacterized protein</fullName>
    </submittedName>
</protein>
<dbReference type="AlphaFoldDB" id="A0A2N5S8W5"/>
<dbReference type="EMBL" id="PGCJ01001093">
    <property type="protein sequence ID" value="PLW09669.1"/>
    <property type="molecule type" value="Genomic_DNA"/>
</dbReference>
<organism evidence="2 3">
    <name type="scientific">Puccinia coronata f. sp. avenae</name>
    <dbReference type="NCBI Taxonomy" id="200324"/>
    <lineage>
        <taxon>Eukaryota</taxon>
        <taxon>Fungi</taxon>
        <taxon>Dikarya</taxon>
        <taxon>Basidiomycota</taxon>
        <taxon>Pucciniomycotina</taxon>
        <taxon>Pucciniomycetes</taxon>
        <taxon>Pucciniales</taxon>
        <taxon>Pucciniaceae</taxon>
        <taxon>Puccinia</taxon>
    </lineage>
</organism>
<name>A0A2N5S8W5_9BASI</name>
<reference evidence="2 3" key="1">
    <citation type="submission" date="2017-11" db="EMBL/GenBank/DDBJ databases">
        <title>De novo assembly and phasing of dikaryotic genomes from two isolates of Puccinia coronata f. sp. avenae, the causal agent of oat crown rust.</title>
        <authorList>
            <person name="Miller M.E."/>
            <person name="Zhang Y."/>
            <person name="Omidvar V."/>
            <person name="Sperschneider J."/>
            <person name="Schwessinger B."/>
            <person name="Raley C."/>
            <person name="Palmer J.M."/>
            <person name="Garnica D."/>
            <person name="Upadhyaya N."/>
            <person name="Rathjen J."/>
            <person name="Taylor J.M."/>
            <person name="Park R.F."/>
            <person name="Dodds P.N."/>
            <person name="Hirsch C.D."/>
            <person name="Kianian S.F."/>
            <person name="Figueroa M."/>
        </authorList>
    </citation>
    <scope>NUCLEOTIDE SEQUENCE [LARGE SCALE GENOMIC DNA]</scope>
    <source>
        <strain evidence="2">12NC29</strain>
    </source>
</reference>
<dbReference type="Proteomes" id="UP000235388">
    <property type="component" value="Unassembled WGS sequence"/>
</dbReference>
<comment type="caution">
    <text evidence="2">The sequence shown here is derived from an EMBL/GenBank/DDBJ whole genome shotgun (WGS) entry which is preliminary data.</text>
</comment>